<dbReference type="InterPro" id="IPR006094">
    <property type="entry name" value="Oxid_FAD_bind_N"/>
</dbReference>
<dbReference type="PANTHER" id="PTHR42973:SF39">
    <property type="entry name" value="FAD-BINDING PCMH-TYPE DOMAIN-CONTAINING PROTEIN"/>
    <property type="match status" value="1"/>
</dbReference>
<keyword evidence="5" id="KW-0560">Oxidoreductase</keyword>
<evidence type="ECO:0000256" key="4">
    <source>
        <dbReference type="ARBA" id="ARBA00022827"/>
    </source>
</evidence>
<dbReference type="EMBL" id="NXNI01000001">
    <property type="protein sequence ID" value="PCR90362.1"/>
    <property type="molecule type" value="Genomic_DNA"/>
</dbReference>
<dbReference type="InterPro" id="IPR016169">
    <property type="entry name" value="FAD-bd_PCMH_sub2"/>
</dbReference>
<feature type="domain" description="FAD-binding PCMH-type" evidence="6">
    <location>
        <begin position="42"/>
        <end position="213"/>
    </location>
</feature>
<organism evidence="7 8">
    <name type="scientific">Natrinema ejinorense</name>
    <dbReference type="NCBI Taxonomy" id="373386"/>
    <lineage>
        <taxon>Archaea</taxon>
        <taxon>Methanobacteriati</taxon>
        <taxon>Methanobacteriota</taxon>
        <taxon>Stenosarchaea group</taxon>
        <taxon>Halobacteria</taxon>
        <taxon>Halobacteriales</taxon>
        <taxon>Natrialbaceae</taxon>
        <taxon>Natrinema</taxon>
    </lineage>
</organism>
<dbReference type="RefSeq" id="WP_097379310.1">
    <property type="nucleotide sequence ID" value="NZ_NXNI01000001.1"/>
</dbReference>
<dbReference type="InterPro" id="IPR016166">
    <property type="entry name" value="FAD-bd_PCMH"/>
</dbReference>
<dbReference type="GO" id="GO:0071949">
    <property type="term" value="F:FAD binding"/>
    <property type="evidence" value="ECO:0007669"/>
    <property type="project" value="InterPro"/>
</dbReference>
<dbReference type="SUPFAM" id="SSF56176">
    <property type="entry name" value="FAD-binding/transporter-associated domain-like"/>
    <property type="match status" value="1"/>
</dbReference>
<dbReference type="Proteomes" id="UP000219689">
    <property type="component" value="Unassembled WGS sequence"/>
</dbReference>
<dbReference type="InterPro" id="IPR016167">
    <property type="entry name" value="FAD-bd_PCMH_sub1"/>
</dbReference>
<evidence type="ECO:0000256" key="2">
    <source>
        <dbReference type="ARBA" id="ARBA00005466"/>
    </source>
</evidence>
<dbReference type="InterPro" id="IPR012951">
    <property type="entry name" value="BBE"/>
</dbReference>
<dbReference type="Pfam" id="PF01565">
    <property type="entry name" value="FAD_binding_4"/>
    <property type="match status" value="1"/>
</dbReference>
<evidence type="ECO:0000256" key="1">
    <source>
        <dbReference type="ARBA" id="ARBA00001974"/>
    </source>
</evidence>
<keyword evidence="3" id="KW-0285">Flavoprotein</keyword>
<dbReference type="Gene3D" id="3.40.462.20">
    <property type="match status" value="1"/>
</dbReference>
<protein>
    <submittedName>
        <fullName evidence="7">FAD-linked oxidase</fullName>
    </submittedName>
</protein>
<evidence type="ECO:0000313" key="8">
    <source>
        <dbReference type="Proteomes" id="UP000219689"/>
    </source>
</evidence>
<dbReference type="PROSITE" id="PS51387">
    <property type="entry name" value="FAD_PCMH"/>
    <property type="match status" value="1"/>
</dbReference>
<evidence type="ECO:0000256" key="5">
    <source>
        <dbReference type="ARBA" id="ARBA00023002"/>
    </source>
</evidence>
<keyword evidence="8" id="KW-1185">Reference proteome</keyword>
<dbReference type="OrthoDB" id="213514at2157"/>
<comment type="cofactor">
    <cofactor evidence="1">
        <name>FAD</name>
        <dbReference type="ChEBI" id="CHEBI:57692"/>
    </cofactor>
</comment>
<dbReference type="PANTHER" id="PTHR42973">
    <property type="entry name" value="BINDING OXIDOREDUCTASE, PUTATIVE (AFU_ORTHOLOGUE AFUA_1G17690)-RELATED"/>
    <property type="match status" value="1"/>
</dbReference>
<dbReference type="GO" id="GO:0016491">
    <property type="term" value="F:oxidoreductase activity"/>
    <property type="evidence" value="ECO:0007669"/>
    <property type="project" value="UniProtKB-KW"/>
</dbReference>
<proteinExistence type="inferred from homology"/>
<dbReference type="InterPro" id="IPR036318">
    <property type="entry name" value="FAD-bd_PCMH-like_sf"/>
</dbReference>
<sequence>MAVTTTPVDDGAIDGFREGLHGELLRPGDPNYDETRAIWNGMIDKRPTLIARAMGVSDVIAAVDFAREQEMLLAVRGAGHNIAGNAVCDDGLMLDLSAMRSVRVDPAAQTARVEPGATLGDFDHEAQTFGLATPTGINSTTGVAGLTLGGGFGWLTRRYGMTVDNLRSVDIVTADGELRHASETENADLFWGIRGGGGNFGVVTSFEFDLHEVGPEILSGPIVYAGEDARDVIRHVRDFNEDAPDEAAAWIVLRKAPPLPFLPEDVHGVGVVLVVTFYAGDMAEGEEVLAPLREYGDPIADAVGPHQYAAFQQSFDPLLTEGARNYWKSHNFSELSDEAIDTAVEHAADLPSPLSEIFFGQLGGAMARVPTDATAYPHRDAEYAMNVHTRWEDPAMDEECIAWSRAFFDAMAPYATGGVYVNFISEDEGEETLAYGANHDRLAEIKAEYDPENLFRMNQNVEPAR</sequence>
<dbReference type="AlphaFoldDB" id="A0A2A5QU60"/>
<evidence type="ECO:0000313" key="7">
    <source>
        <dbReference type="EMBL" id="PCR90362.1"/>
    </source>
</evidence>
<evidence type="ECO:0000256" key="3">
    <source>
        <dbReference type="ARBA" id="ARBA00022630"/>
    </source>
</evidence>
<dbReference type="Gene3D" id="3.30.465.10">
    <property type="match status" value="1"/>
</dbReference>
<dbReference type="InterPro" id="IPR050416">
    <property type="entry name" value="FAD-linked_Oxidoreductase"/>
</dbReference>
<gene>
    <name evidence="7" type="ORF">CP557_07310</name>
</gene>
<accession>A0A2A5QU60</accession>
<keyword evidence="4" id="KW-0274">FAD</keyword>
<comment type="caution">
    <text evidence="7">The sequence shown here is derived from an EMBL/GenBank/DDBJ whole genome shotgun (WGS) entry which is preliminary data.</text>
</comment>
<comment type="similarity">
    <text evidence="2">Belongs to the oxygen-dependent FAD-linked oxidoreductase family.</text>
</comment>
<name>A0A2A5QU60_9EURY</name>
<dbReference type="Gene3D" id="3.30.43.10">
    <property type="entry name" value="Uridine Diphospho-n-acetylenolpyruvylglucosamine Reductase, domain 2"/>
    <property type="match status" value="1"/>
</dbReference>
<evidence type="ECO:0000259" key="6">
    <source>
        <dbReference type="PROSITE" id="PS51387"/>
    </source>
</evidence>
<dbReference type="Pfam" id="PF08031">
    <property type="entry name" value="BBE"/>
    <property type="match status" value="1"/>
</dbReference>
<reference evidence="7 8" key="1">
    <citation type="submission" date="2017-09" db="EMBL/GenBank/DDBJ databases">
        <title>Genome sequences of Natrinema ejinorence JCM 13890T.</title>
        <authorList>
            <person name="Roh S.W."/>
            <person name="Kim Y.B."/>
            <person name="Kim J.Y."/>
        </authorList>
    </citation>
    <scope>NUCLEOTIDE SEQUENCE [LARGE SCALE GENOMIC DNA]</scope>
    <source>
        <strain evidence="7 8">JCM 13890</strain>
    </source>
</reference>